<keyword evidence="9" id="KW-0460">Magnesium</keyword>
<accession>A0A1G2TJC5</accession>
<evidence type="ECO:0000256" key="3">
    <source>
        <dbReference type="ARBA" id="ARBA00012142"/>
    </source>
</evidence>
<protein>
    <recommendedName>
        <fullName evidence="3">pyruvate kinase</fullName>
        <ecNumber evidence="3">2.7.1.40</ecNumber>
    </recommendedName>
</protein>
<dbReference type="GO" id="GO:0030955">
    <property type="term" value="F:potassium ion binding"/>
    <property type="evidence" value="ECO:0007669"/>
    <property type="project" value="InterPro"/>
</dbReference>
<dbReference type="Gene3D" id="3.20.20.60">
    <property type="entry name" value="Phosphoenolpyruvate-binding domains"/>
    <property type="match status" value="2"/>
</dbReference>
<evidence type="ECO:0000256" key="10">
    <source>
        <dbReference type="ARBA" id="ARBA00023152"/>
    </source>
</evidence>
<keyword evidence="11" id="KW-0670">Pyruvate</keyword>
<keyword evidence="6" id="KW-0547">Nucleotide-binding</keyword>
<evidence type="ECO:0000313" key="14">
    <source>
        <dbReference type="Proteomes" id="UP000177279"/>
    </source>
</evidence>
<evidence type="ECO:0000256" key="11">
    <source>
        <dbReference type="ARBA" id="ARBA00023317"/>
    </source>
</evidence>
<evidence type="ECO:0000256" key="1">
    <source>
        <dbReference type="ARBA" id="ARBA00004997"/>
    </source>
</evidence>
<proteinExistence type="inferred from homology"/>
<keyword evidence="7" id="KW-0418">Kinase</keyword>
<feature type="domain" description="Pyruvate kinase barrel" evidence="12">
    <location>
        <begin position="76"/>
        <end position="246"/>
    </location>
</feature>
<comment type="similarity">
    <text evidence="2">Belongs to the pyruvate kinase family.</text>
</comment>
<dbReference type="UniPathway" id="UPA00109">
    <property type="reaction ID" value="UER00188"/>
</dbReference>
<dbReference type="GO" id="GO:0005524">
    <property type="term" value="F:ATP binding"/>
    <property type="evidence" value="ECO:0007669"/>
    <property type="project" value="UniProtKB-KW"/>
</dbReference>
<dbReference type="GO" id="GO:0004743">
    <property type="term" value="F:pyruvate kinase activity"/>
    <property type="evidence" value="ECO:0007669"/>
    <property type="project" value="UniProtKB-EC"/>
</dbReference>
<evidence type="ECO:0000256" key="6">
    <source>
        <dbReference type="ARBA" id="ARBA00022741"/>
    </source>
</evidence>
<dbReference type="Pfam" id="PF00224">
    <property type="entry name" value="PK"/>
    <property type="match status" value="1"/>
</dbReference>
<evidence type="ECO:0000256" key="4">
    <source>
        <dbReference type="ARBA" id="ARBA00022679"/>
    </source>
</evidence>
<dbReference type="EMBL" id="MHVS01000004">
    <property type="protein sequence ID" value="OHA96721.1"/>
    <property type="molecule type" value="Genomic_DNA"/>
</dbReference>
<keyword evidence="5" id="KW-0479">Metal-binding</keyword>
<dbReference type="Proteomes" id="UP000177279">
    <property type="component" value="Unassembled WGS sequence"/>
</dbReference>
<dbReference type="InterPro" id="IPR015806">
    <property type="entry name" value="Pyrv_Knase_insert_dom_sf"/>
</dbReference>
<evidence type="ECO:0000256" key="9">
    <source>
        <dbReference type="ARBA" id="ARBA00022842"/>
    </source>
</evidence>
<dbReference type="PANTHER" id="PTHR11817">
    <property type="entry name" value="PYRUVATE KINASE"/>
    <property type="match status" value="1"/>
</dbReference>
<dbReference type="GO" id="GO:0000287">
    <property type="term" value="F:magnesium ion binding"/>
    <property type="evidence" value="ECO:0007669"/>
    <property type="project" value="InterPro"/>
</dbReference>
<dbReference type="SUPFAM" id="SSF51621">
    <property type="entry name" value="Phosphoenolpyruvate/pyruvate domain"/>
    <property type="match status" value="1"/>
</dbReference>
<dbReference type="AlphaFoldDB" id="A0A1G2TJC5"/>
<dbReference type="InterPro" id="IPR040442">
    <property type="entry name" value="Pyrv_kinase-like_dom_sf"/>
</dbReference>
<keyword evidence="8" id="KW-0067">ATP-binding</keyword>
<evidence type="ECO:0000256" key="7">
    <source>
        <dbReference type="ARBA" id="ARBA00022777"/>
    </source>
</evidence>
<gene>
    <name evidence="13" type="ORF">A3D49_02665</name>
</gene>
<dbReference type="EC" id="2.7.1.40" evidence="3"/>
<organism evidence="13 14">
    <name type="scientific">Candidatus Zambryskibacteria bacterium RIFCSPHIGHO2_02_FULL_43_37</name>
    <dbReference type="NCBI Taxonomy" id="1802749"/>
    <lineage>
        <taxon>Bacteria</taxon>
        <taxon>Candidatus Zambryskiibacteriota</taxon>
    </lineage>
</organism>
<keyword evidence="10" id="KW-0324">Glycolysis</keyword>
<evidence type="ECO:0000256" key="2">
    <source>
        <dbReference type="ARBA" id="ARBA00008663"/>
    </source>
</evidence>
<dbReference type="InterPro" id="IPR001697">
    <property type="entry name" value="Pyr_Knase"/>
</dbReference>
<reference evidence="13 14" key="1">
    <citation type="journal article" date="2016" name="Nat. Commun.">
        <title>Thousands of microbial genomes shed light on interconnected biogeochemical processes in an aquifer system.</title>
        <authorList>
            <person name="Anantharaman K."/>
            <person name="Brown C.T."/>
            <person name="Hug L.A."/>
            <person name="Sharon I."/>
            <person name="Castelle C.J."/>
            <person name="Probst A.J."/>
            <person name="Thomas B.C."/>
            <person name="Singh A."/>
            <person name="Wilkins M.J."/>
            <person name="Karaoz U."/>
            <person name="Brodie E.L."/>
            <person name="Williams K.H."/>
            <person name="Hubbard S.S."/>
            <person name="Banfield J.F."/>
        </authorList>
    </citation>
    <scope>NUCLEOTIDE SEQUENCE [LARGE SCALE GENOMIC DNA]</scope>
</reference>
<sequence>MSQKNSKAQIIVTIGPASEDLPVLEEMLSHQMDVVRFNFAWSDFREREKQMAIIRELEKKSGKKIPIIQDLPGPRRTGVNGHSYDLSAADVLSLQDKSSIAFGAEHGLDWIALSFVGSAAEVEACREEVKRVSGKQKIMAKIERQAALDNLDAIIASSDAVMVARGDLGNEVPIESIPFLQAEIIRKCKTAGKPVVVATEMLLSMVKNDRPTRAEVTDVANAIIQGSDAVMLSEETSIGAHPVEAVAVMEKILAESERHLPAGNTLNPL</sequence>
<evidence type="ECO:0000256" key="5">
    <source>
        <dbReference type="ARBA" id="ARBA00022723"/>
    </source>
</evidence>
<name>A0A1G2TJC5_9BACT</name>
<dbReference type="InterPro" id="IPR015793">
    <property type="entry name" value="Pyrv_Knase_brl"/>
</dbReference>
<comment type="pathway">
    <text evidence="1">Carbohydrate degradation; glycolysis; pyruvate from D-glyceraldehyde 3-phosphate: step 5/5.</text>
</comment>
<evidence type="ECO:0000313" key="13">
    <source>
        <dbReference type="EMBL" id="OHA96721.1"/>
    </source>
</evidence>
<dbReference type="FunFam" id="3.20.20.60:FF:000001">
    <property type="entry name" value="Pyruvate kinase"/>
    <property type="match status" value="1"/>
</dbReference>
<evidence type="ECO:0000259" key="12">
    <source>
        <dbReference type="Pfam" id="PF00224"/>
    </source>
</evidence>
<dbReference type="GO" id="GO:0016301">
    <property type="term" value="F:kinase activity"/>
    <property type="evidence" value="ECO:0007669"/>
    <property type="project" value="UniProtKB-KW"/>
</dbReference>
<dbReference type="Gene3D" id="2.40.33.10">
    <property type="entry name" value="PK beta-barrel domain-like"/>
    <property type="match status" value="1"/>
</dbReference>
<dbReference type="InterPro" id="IPR015813">
    <property type="entry name" value="Pyrv/PenolPyrv_kinase-like_dom"/>
</dbReference>
<evidence type="ECO:0000256" key="8">
    <source>
        <dbReference type="ARBA" id="ARBA00022840"/>
    </source>
</evidence>
<keyword evidence="4" id="KW-0808">Transferase</keyword>
<comment type="caution">
    <text evidence="13">The sequence shown here is derived from an EMBL/GenBank/DDBJ whole genome shotgun (WGS) entry which is preliminary data.</text>
</comment>